<dbReference type="Proteomes" id="UP000192220">
    <property type="component" value="Unplaced"/>
</dbReference>
<dbReference type="GO" id="GO:0045830">
    <property type="term" value="P:positive regulation of isotype switching"/>
    <property type="evidence" value="ECO:0007669"/>
    <property type="project" value="TreeGrafter"/>
</dbReference>
<dbReference type="GO" id="GO:2001034">
    <property type="term" value="P:positive regulation of double-strand break repair via nonhomologous end joining"/>
    <property type="evidence" value="ECO:0007669"/>
    <property type="project" value="TreeGrafter"/>
</dbReference>
<evidence type="ECO:0000313" key="4">
    <source>
        <dbReference type="RefSeq" id="XP_013878224.1"/>
    </source>
</evidence>
<dbReference type="RefSeq" id="XP_013878223.1">
    <property type="nucleotide sequence ID" value="XM_014022769.1"/>
</dbReference>
<evidence type="ECO:0000256" key="1">
    <source>
        <dbReference type="SAM" id="MobiDB-lite"/>
    </source>
</evidence>
<dbReference type="GO" id="GO:2000042">
    <property type="term" value="P:negative regulation of double-strand break repair via homologous recombination"/>
    <property type="evidence" value="ECO:0007669"/>
    <property type="project" value="TreeGrafter"/>
</dbReference>
<protein>
    <submittedName>
        <fullName evidence="3 4">Uncharacterized protein LOC106527781</fullName>
    </submittedName>
</protein>
<keyword evidence="2" id="KW-1185">Reference proteome</keyword>
<feature type="region of interest" description="Disordered" evidence="1">
    <location>
        <begin position="75"/>
        <end position="133"/>
    </location>
</feature>
<evidence type="ECO:0000313" key="2">
    <source>
        <dbReference type="Proteomes" id="UP000192220"/>
    </source>
</evidence>
<dbReference type="PANTHER" id="PTHR41404:SF1">
    <property type="entry name" value="SHIELDIN COMPLEX SUBUNIT 3"/>
    <property type="match status" value="1"/>
</dbReference>
<dbReference type="CTD" id="112441434"/>
<dbReference type="STRING" id="52670.A0A2I4CE14"/>
<reference evidence="3 4" key="1">
    <citation type="submission" date="2025-04" db="UniProtKB">
        <authorList>
            <consortium name="RefSeq"/>
        </authorList>
    </citation>
    <scope>IDENTIFICATION</scope>
    <source>
        <strain evidence="3 4">Quisiro</strain>
        <tissue evidence="3 4">Liver</tissue>
    </source>
</reference>
<accession>A0A2I4CE14</accession>
<evidence type="ECO:0000313" key="3">
    <source>
        <dbReference type="RefSeq" id="XP_013878223.1"/>
    </source>
</evidence>
<name>A0A2I4CE14_AUSLI</name>
<dbReference type="AlphaFoldDB" id="A0A2I4CE14"/>
<feature type="compositionally biased region" description="Basic and acidic residues" evidence="1">
    <location>
        <begin position="79"/>
        <end position="89"/>
    </location>
</feature>
<dbReference type="OrthoDB" id="5963356at2759"/>
<dbReference type="PANTHER" id="PTHR41404">
    <property type="entry name" value="SHIELDIN COMPLEX SUBUNIT 3"/>
    <property type="match status" value="1"/>
</dbReference>
<dbReference type="KEGG" id="alim:106527781"/>
<organism evidence="2 3">
    <name type="scientific">Austrofundulus limnaeus</name>
    <name type="common">Annual killifish</name>
    <dbReference type="NCBI Taxonomy" id="52670"/>
    <lineage>
        <taxon>Eukaryota</taxon>
        <taxon>Metazoa</taxon>
        <taxon>Chordata</taxon>
        <taxon>Craniata</taxon>
        <taxon>Vertebrata</taxon>
        <taxon>Euteleostomi</taxon>
        <taxon>Actinopterygii</taxon>
        <taxon>Neopterygii</taxon>
        <taxon>Teleostei</taxon>
        <taxon>Neoteleostei</taxon>
        <taxon>Acanthomorphata</taxon>
        <taxon>Ovalentaria</taxon>
        <taxon>Atherinomorphae</taxon>
        <taxon>Cyprinodontiformes</taxon>
        <taxon>Rivulidae</taxon>
        <taxon>Austrofundulus</taxon>
    </lineage>
</organism>
<dbReference type="InterPro" id="IPR039996">
    <property type="entry name" value="Shieldin_RINN1"/>
</dbReference>
<dbReference type="RefSeq" id="XP_013878224.1">
    <property type="nucleotide sequence ID" value="XM_014022770.1"/>
</dbReference>
<gene>
    <name evidence="3 4" type="primary">LOC106527781</name>
</gene>
<proteinExistence type="predicted"/>
<sequence length="252" mass="28448">MEDVVLHYHSGPAEGLSSLLETTEKLLAPFTCRTPPVFTPWFPTSAGDPRLPLRPARPAPRITSADVPTVTTCQTGNRVQRDVSDRLTVRSEPPPEQTEDPLCVSETPDNLLPDRDPPTPGQQPDTVKEASPVSRSWSVFTQRRALLQTQSLSKRFRVLVSLHGLHLRQRARWVLTRDNCRDIDTVWRSLSRSIRSSRLPSCNANIQRERAEIWVFCDVLFSEQVGRFLKDELQLSGTISLSVRELGDIFSL</sequence>